<dbReference type="Proteomes" id="UP000824002">
    <property type="component" value="Unassembled WGS sequence"/>
</dbReference>
<dbReference type="GO" id="GO:0008237">
    <property type="term" value="F:metallopeptidase activity"/>
    <property type="evidence" value="ECO:0007669"/>
    <property type="project" value="UniProtKB-KW"/>
</dbReference>
<accession>A0A9D1FN54</accession>
<keyword evidence="1" id="KW-0472">Membrane</keyword>
<name>A0A9D1FN54_9FIRM</name>
<feature type="transmembrane region" description="Helical" evidence="1">
    <location>
        <begin position="149"/>
        <end position="167"/>
    </location>
</feature>
<dbReference type="AlphaFoldDB" id="A0A9D1FN54"/>
<keyword evidence="3" id="KW-0378">Hydrolase</keyword>
<keyword evidence="1" id="KW-0812">Transmembrane</keyword>
<keyword evidence="3" id="KW-0645">Protease</keyword>
<evidence type="ECO:0000259" key="2">
    <source>
        <dbReference type="Pfam" id="PF02517"/>
    </source>
</evidence>
<keyword evidence="1" id="KW-1133">Transmembrane helix</keyword>
<feature type="transmembrane region" description="Helical" evidence="1">
    <location>
        <begin position="121"/>
        <end position="142"/>
    </location>
</feature>
<protein>
    <submittedName>
        <fullName evidence="3">CPBP family intramembrane metalloprotease</fullName>
    </submittedName>
</protein>
<dbReference type="PANTHER" id="PTHR39430:SF1">
    <property type="entry name" value="PROTEASE"/>
    <property type="match status" value="1"/>
</dbReference>
<dbReference type="EMBL" id="DVJP01000054">
    <property type="protein sequence ID" value="HIS76798.1"/>
    <property type="molecule type" value="Genomic_DNA"/>
</dbReference>
<feature type="transmembrane region" description="Helical" evidence="1">
    <location>
        <begin position="82"/>
        <end position="101"/>
    </location>
</feature>
<dbReference type="GO" id="GO:0080120">
    <property type="term" value="P:CAAX-box protein maturation"/>
    <property type="evidence" value="ECO:0007669"/>
    <property type="project" value="UniProtKB-ARBA"/>
</dbReference>
<evidence type="ECO:0000313" key="4">
    <source>
        <dbReference type="Proteomes" id="UP000824002"/>
    </source>
</evidence>
<evidence type="ECO:0000256" key="1">
    <source>
        <dbReference type="SAM" id="Phobius"/>
    </source>
</evidence>
<dbReference type="InterPro" id="IPR003675">
    <property type="entry name" value="Rce1/LyrA-like_dom"/>
</dbReference>
<dbReference type="Pfam" id="PF02517">
    <property type="entry name" value="Rce1-like"/>
    <property type="match status" value="1"/>
</dbReference>
<feature type="domain" description="CAAX prenyl protease 2/Lysostaphin resistance protein A-like" evidence="2">
    <location>
        <begin position="119"/>
        <end position="209"/>
    </location>
</feature>
<gene>
    <name evidence="3" type="ORF">IAB51_08320</name>
</gene>
<feature type="transmembrane region" description="Helical" evidence="1">
    <location>
        <begin position="173"/>
        <end position="190"/>
    </location>
</feature>
<feature type="transmembrane region" description="Helical" evidence="1">
    <location>
        <begin position="41"/>
        <end position="61"/>
    </location>
</feature>
<reference evidence="3" key="2">
    <citation type="journal article" date="2021" name="PeerJ">
        <title>Extensive microbial diversity within the chicken gut microbiome revealed by metagenomics and culture.</title>
        <authorList>
            <person name="Gilroy R."/>
            <person name="Ravi A."/>
            <person name="Getino M."/>
            <person name="Pursley I."/>
            <person name="Horton D.L."/>
            <person name="Alikhan N.F."/>
            <person name="Baker D."/>
            <person name="Gharbi K."/>
            <person name="Hall N."/>
            <person name="Watson M."/>
            <person name="Adriaenssens E.M."/>
            <person name="Foster-Nyarko E."/>
            <person name="Jarju S."/>
            <person name="Secka A."/>
            <person name="Antonio M."/>
            <person name="Oren A."/>
            <person name="Chaudhuri R.R."/>
            <person name="La Ragione R."/>
            <person name="Hildebrand F."/>
            <person name="Pallen M.J."/>
        </authorList>
    </citation>
    <scope>NUCLEOTIDE SEQUENCE</scope>
    <source>
        <strain evidence="3">CHK199-13235</strain>
    </source>
</reference>
<reference evidence="3" key="1">
    <citation type="submission" date="2020-10" db="EMBL/GenBank/DDBJ databases">
        <authorList>
            <person name="Gilroy R."/>
        </authorList>
    </citation>
    <scope>NUCLEOTIDE SEQUENCE</scope>
    <source>
        <strain evidence="3">CHK199-13235</strain>
    </source>
</reference>
<comment type="caution">
    <text evidence="3">The sequence shown here is derived from an EMBL/GenBank/DDBJ whole genome shotgun (WGS) entry which is preliminary data.</text>
</comment>
<organism evidence="3 4">
    <name type="scientific">Candidatus Merdivicinus excrementipullorum</name>
    <dbReference type="NCBI Taxonomy" id="2840867"/>
    <lineage>
        <taxon>Bacteria</taxon>
        <taxon>Bacillati</taxon>
        <taxon>Bacillota</taxon>
        <taxon>Clostridia</taxon>
        <taxon>Eubacteriales</taxon>
        <taxon>Oscillospiraceae</taxon>
        <taxon>Oscillospiraceae incertae sedis</taxon>
        <taxon>Candidatus Merdivicinus</taxon>
    </lineage>
</organism>
<evidence type="ECO:0000313" key="3">
    <source>
        <dbReference type="EMBL" id="HIS76798.1"/>
    </source>
</evidence>
<sequence>MRTAVSFGIKCIGFLLLWGLLAVAAIPLSETAAFLTGSGAYAQLCRNGTALAAAGVVAFLISKTFLPEQSLRRQMGARPGDGLWMGAGFGVFWAAGTLLAFRLSGGLHFIRQEMAVQDLGVWIAALACGVLTQGILAHGLFYPAMEGQFSRNAALVGSAVLFAALHFPQWKYGPAAFLGLLAMGLVLSLLRRYSGGILAPAAAHFVWDFAAGILFGGFPFDPYPSVIQISLNGPAWLSGGQAGMMGSLLTMAVTLGAAALLALYVSRKKRKKA</sequence>
<dbReference type="GO" id="GO:0004175">
    <property type="term" value="F:endopeptidase activity"/>
    <property type="evidence" value="ECO:0007669"/>
    <property type="project" value="UniProtKB-ARBA"/>
</dbReference>
<keyword evidence="3" id="KW-0482">Metalloprotease</keyword>
<feature type="transmembrane region" description="Helical" evidence="1">
    <location>
        <begin position="240"/>
        <end position="265"/>
    </location>
</feature>
<proteinExistence type="predicted"/>
<feature type="transmembrane region" description="Helical" evidence="1">
    <location>
        <begin position="197"/>
        <end position="220"/>
    </location>
</feature>
<dbReference type="PANTHER" id="PTHR39430">
    <property type="entry name" value="MEMBRANE-ASSOCIATED PROTEASE-RELATED"/>
    <property type="match status" value="1"/>
</dbReference>